<name>A0ABP0V6M9_9BRYO</name>
<comment type="caution">
    <text evidence="2">The sequence shown here is derived from an EMBL/GenBank/DDBJ whole genome shotgun (WGS) entry which is preliminary data.</text>
</comment>
<proteinExistence type="predicted"/>
<sequence>MKILALALVVFVAAMAYYCYQDQRENDEAVARIEAQTAAMHLTSPSHKGEKYGVVGMERLAVIPTSRTRGS</sequence>
<feature type="signal peptide" evidence="1">
    <location>
        <begin position="1"/>
        <end position="16"/>
    </location>
</feature>
<evidence type="ECO:0000313" key="3">
    <source>
        <dbReference type="Proteomes" id="UP001497444"/>
    </source>
</evidence>
<protein>
    <submittedName>
        <fullName evidence="2">Uncharacterized protein</fullName>
    </submittedName>
</protein>
<gene>
    <name evidence="2" type="ORF">CSSPJE1EN1_LOCUS24974</name>
</gene>
<dbReference type="Proteomes" id="UP001497444">
    <property type="component" value="Unassembled WGS sequence"/>
</dbReference>
<feature type="chain" id="PRO_5046491743" evidence="1">
    <location>
        <begin position="17"/>
        <end position="71"/>
    </location>
</feature>
<keyword evidence="3" id="KW-1185">Reference proteome</keyword>
<evidence type="ECO:0000256" key="1">
    <source>
        <dbReference type="SAM" id="SignalP"/>
    </source>
</evidence>
<evidence type="ECO:0000313" key="2">
    <source>
        <dbReference type="EMBL" id="CAK9249596.1"/>
    </source>
</evidence>
<organism evidence="2 3">
    <name type="scientific">Sphagnum jensenii</name>
    <dbReference type="NCBI Taxonomy" id="128206"/>
    <lineage>
        <taxon>Eukaryota</taxon>
        <taxon>Viridiplantae</taxon>
        <taxon>Streptophyta</taxon>
        <taxon>Embryophyta</taxon>
        <taxon>Bryophyta</taxon>
        <taxon>Sphagnophytina</taxon>
        <taxon>Sphagnopsida</taxon>
        <taxon>Sphagnales</taxon>
        <taxon>Sphagnaceae</taxon>
        <taxon>Sphagnum</taxon>
    </lineage>
</organism>
<keyword evidence="1" id="KW-0732">Signal</keyword>
<dbReference type="EMBL" id="CAXAQS010000008">
    <property type="protein sequence ID" value="CAK9249596.1"/>
    <property type="molecule type" value="Genomic_DNA"/>
</dbReference>
<accession>A0ABP0V6M9</accession>
<reference evidence="2" key="1">
    <citation type="submission" date="2024-02" db="EMBL/GenBank/DDBJ databases">
        <authorList>
            <consortium name="ELIXIR-Norway"/>
            <consortium name="Elixir Norway"/>
        </authorList>
    </citation>
    <scope>NUCLEOTIDE SEQUENCE</scope>
</reference>